<dbReference type="EMBL" id="LT598487">
    <property type="protein sequence ID" value="SCV99368.1"/>
    <property type="molecule type" value="Genomic_DNA"/>
</dbReference>
<evidence type="ECO:0000256" key="5">
    <source>
        <dbReference type="ARBA" id="ARBA00022927"/>
    </source>
</evidence>
<dbReference type="InterPro" id="IPR007255">
    <property type="entry name" value="COG8"/>
</dbReference>
<protein>
    <recommendedName>
        <fullName evidence="3">Conserved oligomeric Golgi complex subunit 8</fullName>
    </recommendedName>
    <alternativeName>
        <fullName evidence="8">Component of oligomeric Golgi complex 8</fullName>
    </alternativeName>
</protein>
<evidence type="ECO:0000256" key="6">
    <source>
        <dbReference type="ARBA" id="ARBA00023034"/>
    </source>
</evidence>
<evidence type="ECO:0000256" key="9">
    <source>
        <dbReference type="SAM" id="MobiDB-lite"/>
    </source>
</evidence>
<dbReference type="SUPFAM" id="SSF74788">
    <property type="entry name" value="Cullin repeat-like"/>
    <property type="match status" value="1"/>
</dbReference>
<evidence type="ECO:0000256" key="7">
    <source>
        <dbReference type="ARBA" id="ARBA00023136"/>
    </source>
</evidence>
<dbReference type="InterPro" id="IPR016159">
    <property type="entry name" value="Cullin_repeat-like_dom_sf"/>
</dbReference>
<keyword evidence="6" id="KW-0333">Golgi apparatus</keyword>
<evidence type="ECO:0000256" key="3">
    <source>
        <dbReference type="ARBA" id="ARBA00020983"/>
    </source>
</evidence>
<dbReference type="PANTHER" id="PTHR21311">
    <property type="entry name" value="CONSERVED OLIGOMERIC GOLGI COMPLEX COMPONENT 8"/>
    <property type="match status" value="1"/>
</dbReference>
<proteinExistence type="inferred from homology"/>
<dbReference type="STRING" id="4955.A0A1G4M6E6"/>
<evidence type="ECO:0000256" key="2">
    <source>
        <dbReference type="ARBA" id="ARBA00006419"/>
    </source>
</evidence>
<dbReference type="GO" id="GO:0017119">
    <property type="term" value="C:Golgi transport complex"/>
    <property type="evidence" value="ECO:0007669"/>
    <property type="project" value="InterPro"/>
</dbReference>
<feature type="compositionally biased region" description="Basic and acidic residues" evidence="9">
    <location>
        <begin position="105"/>
        <end position="118"/>
    </location>
</feature>
<gene>
    <name evidence="10" type="ORF">LAFE_0A01640G</name>
</gene>
<comment type="similarity">
    <text evidence="2">Belongs to the COG8 family.</text>
</comment>
<keyword evidence="4" id="KW-0813">Transport</keyword>
<evidence type="ECO:0000256" key="4">
    <source>
        <dbReference type="ARBA" id="ARBA00022448"/>
    </source>
</evidence>
<dbReference type="GO" id="GO:0032258">
    <property type="term" value="P:cytoplasm to vacuole targeting by the Cvt pathway"/>
    <property type="evidence" value="ECO:0007669"/>
    <property type="project" value="TreeGrafter"/>
</dbReference>
<evidence type="ECO:0000256" key="1">
    <source>
        <dbReference type="ARBA" id="ARBA00004395"/>
    </source>
</evidence>
<reference evidence="10 11" key="1">
    <citation type="submission" date="2016-03" db="EMBL/GenBank/DDBJ databases">
        <authorList>
            <person name="Devillers H."/>
        </authorList>
    </citation>
    <scope>NUCLEOTIDE SEQUENCE [LARGE SCALE GENOMIC DNA]</scope>
    <source>
        <strain evidence="10">CBS 6772</strain>
    </source>
</reference>
<dbReference type="OrthoDB" id="1661054at2759"/>
<keyword evidence="5" id="KW-0653">Protein transport</keyword>
<dbReference type="AlphaFoldDB" id="A0A1G4M6E6"/>
<feature type="region of interest" description="Disordered" evidence="9">
    <location>
        <begin position="105"/>
        <end position="126"/>
    </location>
</feature>
<dbReference type="OMA" id="CLQLVYC"/>
<dbReference type="GO" id="GO:0000139">
    <property type="term" value="C:Golgi membrane"/>
    <property type="evidence" value="ECO:0007669"/>
    <property type="project" value="UniProtKB-SubCell"/>
</dbReference>
<evidence type="ECO:0000313" key="11">
    <source>
        <dbReference type="Proteomes" id="UP000190831"/>
    </source>
</evidence>
<keyword evidence="11" id="KW-1185">Reference proteome</keyword>
<evidence type="ECO:0000256" key="8">
    <source>
        <dbReference type="ARBA" id="ARBA00031347"/>
    </source>
</evidence>
<dbReference type="Proteomes" id="UP000190831">
    <property type="component" value="Chromosome A"/>
</dbReference>
<evidence type="ECO:0000313" key="10">
    <source>
        <dbReference type="EMBL" id="SCV99368.1"/>
    </source>
</evidence>
<dbReference type="PANTHER" id="PTHR21311:SF0">
    <property type="entry name" value="CONSERVED OLIGOMERIC GOLGI COMPLEX SUBUNIT 8"/>
    <property type="match status" value="1"/>
</dbReference>
<keyword evidence="7" id="KW-0472">Membrane</keyword>
<dbReference type="Pfam" id="PF04124">
    <property type="entry name" value="Dor1"/>
    <property type="match status" value="1"/>
</dbReference>
<organism evidence="10 11">
    <name type="scientific">Lachancea fermentati</name>
    <name type="common">Zygosaccharomyces fermentati</name>
    <dbReference type="NCBI Taxonomy" id="4955"/>
    <lineage>
        <taxon>Eukaryota</taxon>
        <taxon>Fungi</taxon>
        <taxon>Dikarya</taxon>
        <taxon>Ascomycota</taxon>
        <taxon>Saccharomycotina</taxon>
        <taxon>Saccharomycetes</taxon>
        <taxon>Saccharomycetales</taxon>
        <taxon>Saccharomycetaceae</taxon>
        <taxon>Lachancea</taxon>
    </lineage>
</organism>
<comment type="subcellular location">
    <subcellularLocation>
        <location evidence="1">Golgi apparatus membrane</location>
        <topology evidence="1">Peripheral membrane protein</topology>
    </subcellularLocation>
</comment>
<sequence>MDVLLDDLAGCLSDSEVGKSIMSDVLQSRTTYEDYFSSQPQPGSIVEDIAEVEAEISTLERQLRGILTDHKDELFDLLLKDPIESQLSSMLLEMDQLWELEKKEAGLDSEGEADKDNTGLDITDGNDTQAQEDAFHVALEKLKRHASKTASEDDGLAVVLANLSSVNEILELPALVATCVKTGHYQEALMCHSHARGLILKFPNVGIVQELVSTTTKEVTTTMLQGLVKLLSTNLSVNAMKKIVTYLSSIPPFSDNRAALLQVFLTMRYQFVCSEIKSYQIDEISTQTITEMLVKRKIEVVREHVYSSLVVFPSMFDLSTEPVVMPLFGEKKPPIATNVSLLVYVEQCTDALLSELLPHKSGLSDSVCLQLVYCAFRLADSNQNYYHLFLNKIWESGAFSLTQLQNAMEKRRELASKYY</sequence>
<name>A0A1G4M6E6_LACFM</name>
<accession>A0A1G4M6E6</accession>
<dbReference type="GO" id="GO:0006891">
    <property type="term" value="P:intra-Golgi vesicle-mediated transport"/>
    <property type="evidence" value="ECO:0007669"/>
    <property type="project" value="TreeGrafter"/>
</dbReference>